<feature type="region of interest" description="Disordered" evidence="1">
    <location>
        <begin position="1"/>
        <end position="32"/>
    </location>
</feature>
<organism evidence="2 3">
    <name type="scientific">Puccinia coronata f. sp. avenae</name>
    <dbReference type="NCBI Taxonomy" id="200324"/>
    <lineage>
        <taxon>Eukaryota</taxon>
        <taxon>Fungi</taxon>
        <taxon>Dikarya</taxon>
        <taxon>Basidiomycota</taxon>
        <taxon>Pucciniomycotina</taxon>
        <taxon>Pucciniomycetes</taxon>
        <taxon>Pucciniales</taxon>
        <taxon>Pucciniaceae</taxon>
        <taxon>Puccinia</taxon>
    </lineage>
</organism>
<comment type="caution">
    <text evidence="2">The sequence shown here is derived from an EMBL/GenBank/DDBJ whole genome shotgun (WGS) entry which is preliminary data.</text>
</comment>
<dbReference type="Proteomes" id="UP000235388">
    <property type="component" value="Unassembled WGS sequence"/>
</dbReference>
<sequence length="51" mass="5292">MNRLDLEAALPPPPHPAAATQSDEDDCKAAPGSIPAWAQAGVLGWESLLVI</sequence>
<accession>A0A2N5U5Q8</accession>
<dbReference type="EMBL" id="PGCJ01000308">
    <property type="protein sequence ID" value="PLW33081.1"/>
    <property type="molecule type" value="Genomic_DNA"/>
</dbReference>
<dbReference type="AlphaFoldDB" id="A0A2N5U5Q8"/>
<evidence type="ECO:0000313" key="3">
    <source>
        <dbReference type="Proteomes" id="UP000235388"/>
    </source>
</evidence>
<evidence type="ECO:0000256" key="1">
    <source>
        <dbReference type="SAM" id="MobiDB-lite"/>
    </source>
</evidence>
<protein>
    <submittedName>
        <fullName evidence="2">Uncharacterized protein</fullName>
    </submittedName>
</protein>
<evidence type="ECO:0000313" key="2">
    <source>
        <dbReference type="EMBL" id="PLW33081.1"/>
    </source>
</evidence>
<reference evidence="2 3" key="1">
    <citation type="submission" date="2017-11" db="EMBL/GenBank/DDBJ databases">
        <title>De novo assembly and phasing of dikaryotic genomes from two isolates of Puccinia coronata f. sp. avenae, the causal agent of oat crown rust.</title>
        <authorList>
            <person name="Miller M.E."/>
            <person name="Zhang Y."/>
            <person name="Omidvar V."/>
            <person name="Sperschneider J."/>
            <person name="Schwessinger B."/>
            <person name="Raley C."/>
            <person name="Palmer J.M."/>
            <person name="Garnica D."/>
            <person name="Upadhyaya N."/>
            <person name="Rathjen J."/>
            <person name="Taylor J.M."/>
            <person name="Park R.F."/>
            <person name="Dodds P.N."/>
            <person name="Hirsch C.D."/>
            <person name="Kianian S.F."/>
            <person name="Figueroa M."/>
        </authorList>
    </citation>
    <scope>NUCLEOTIDE SEQUENCE [LARGE SCALE GENOMIC DNA]</scope>
    <source>
        <strain evidence="2">12NC29</strain>
    </source>
</reference>
<proteinExistence type="predicted"/>
<keyword evidence="3" id="KW-1185">Reference proteome</keyword>
<gene>
    <name evidence="2" type="ORF">PCANC_22989</name>
</gene>
<name>A0A2N5U5Q8_9BASI</name>